<evidence type="ECO:0000313" key="2">
    <source>
        <dbReference type="Proteomes" id="UP000027222"/>
    </source>
</evidence>
<name>A0A067TDX8_GALM3</name>
<accession>A0A067TDX8</accession>
<dbReference type="HOGENOM" id="CLU_562646_0_0_1"/>
<protein>
    <submittedName>
        <fullName evidence="1">Uncharacterized protein</fullName>
    </submittedName>
</protein>
<dbReference type="AlphaFoldDB" id="A0A067TDX8"/>
<dbReference type="OrthoDB" id="3114737at2759"/>
<keyword evidence="2" id="KW-1185">Reference proteome</keyword>
<dbReference type="EMBL" id="KL142375">
    <property type="protein sequence ID" value="KDR78099.1"/>
    <property type="molecule type" value="Genomic_DNA"/>
</dbReference>
<proteinExistence type="predicted"/>
<sequence length="485" mass="54748">MPSGDFVAELHHVVDDASIPSSPSRKWLRPENAIHLARLSVILNLEAAERALPIANAAFEANLEDVVSPENSSFSLQTARRGQENAKGVLDTLKYVCATLQKGVGIAKTEKKDYQSEISALEIHVSDCISFWTSQGFYDPSQLHAFMTKIVEFHDHHPDIFGDKLGVQPDNEVKTLRTLLASARKEAASEDPLQTHYYHHHHHHHSDENIKSRHASNKHFSGLHLSSTIHHLVSTFDIRHYVHGVKLPLTFPHKDDLVHHESLNLDGLTGATELAFHLIAMWCTHHFQSPSHVLDKISSEMITYVRAIDLSIGSARAIVANAEEALCLLAGLSNGTEDLVRIHELAVCGSEESQESLDLFKSVRRFIIQLTSDAHKPSELDEQRISEEMKSEIEHSEDILRLFDNNIELFVGWWNRMNMALNSQEKASKQLVDAHCSIRRRQVVGQWEDFKASFAQYADKITYLSDTFSDLFEKSRKLEILDVAS</sequence>
<organism evidence="1 2">
    <name type="scientific">Galerina marginata (strain CBS 339.88)</name>
    <dbReference type="NCBI Taxonomy" id="685588"/>
    <lineage>
        <taxon>Eukaryota</taxon>
        <taxon>Fungi</taxon>
        <taxon>Dikarya</taxon>
        <taxon>Basidiomycota</taxon>
        <taxon>Agaricomycotina</taxon>
        <taxon>Agaricomycetes</taxon>
        <taxon>Agaricomycetidae</taxon>
        <taxon>Agaricales</taxon>
        <taxon>Agaricineae</taxon>
        <taxon>Strophariaceae</taxon>
        <taxon>Galerina</taxon>
    </lineage>
</organism>
<reference evidence="2" key="1">
    <citation type="journal article" date="2014" name="Proc. Natl. Acad. Sci. U.S.A.">
        <title>Extensive sampling of basidiomycete genomes demonstrates inadequacy of the white-rot/brown-rot paradigm for wood decay fungi.</title>
        <authorList>
            <person name="Riley R."/>
            <person name="Salamov A.A."/>
            <person name="Brown D.W."/>
            <person name="Nagy L.G."/>
            <person name="Floudas D."/>
            <person name="Held B.W."/>
            <person name="Levasseur A."/>
            <person name="Lombard V."/>
            <person name="Morin E."/>
            <person name="Otillar R."/>
            <person name="Lindquist E.A."/>
            <person name="Sun H."/>
            <person name="LaButti K.M."/>
            <person name="Schmutz J."/>
            <person name="Jabbour D."/>
            <person name="Luo H."/>
            <person name="Baker S.E."/>
            <person name="Pisabarro A.G."/>
            <person name="Walton J.D."/>
            <person name="Blanchette R.A."/>
            <person name="Henrissat B."/>
            <person name="Martin F."/>
            <person name="Cullen D."/>
            <person name="Hibbett D.S."/>
            <person name="Grigoriev I.V."/>
        </authorList>
    </citation>
    <scope>NUCLEOTIDE SEQUENCE [LARGE SCALE GENOMIC DNA]</scope>
    <source>
        <strain evidence="2">CBS 339.88</strain>
    </source>
</reference>
<evidence type="ECO:0000313" key="1">
    <source>
        <dbReference type="EMBL" id="KDR78099.1"/>
    </source>
</evidence>
<dbReference type="Proteomes" id="UP000027222">
    <property type="component" value="Unassembled WGS sequence"/>
</dbReference>
<gene>
    <name evidence="1" type="ORF">GALMADRAFT_245105</name>
</gene>